<keyword evidence="3" id="KW-0786">Thiamine pyrophosphate</keyword>
<dbReference type="Pfam" id="PF02780">
    <property type="entry name" value="Transketolase_C"/>
    <property type="match status" value="1"/>
</dbReference>
<dbReference type="SUPFAM" id="SSF52922">
    <property type="entry name" value="TK C-terminal domain-like"/>
    <property type="match status" value="1"/>
</dbReference>
<comment type="similarity">
    <text evidence="2">Belongs to the transketolase family.</text>
</comment>
<reference evidence="6" key="1">
    <citation type="submission" date="2018-12" db="EMBL/GenBank/DDBJ databases">
        <title>Dusodibacter welbiota gen. nov., sp. nov., isolated from human faeces and emended description of the Oscillibacter genus.</title>
        <authorList>
            <person name="Le Roy T."/>
            <person name="Van der Smissen P."/>
            <person name="Delzenne N."/>
            <person name="Muccioli G."/>
            <person name="Collet J.F."/>
            <person name="Cani P.D."/>
        </authorList>
    </citation>
    <scope>NUCLEOTIDE SEQUENCE [LARGE SCALE GENOMIC DNA]</scope>
    <source>
        <strain evidence="6">J115</strain>
    </source>
</reference>
<evidence type="ECO:0000259" key="4">
    <source>
        <dbReference type="SMART" id="SM00861"/>
    </source>
</evidence>
<evidence type="ECO:0000313" key="6">
    <source>
        <dbReference type="Proteomes" id="UP000298642"/>
    </source>
</evidence>
<dbReference type="InterPro" id="IPR009014">
    <property type="entry name" value="Transketo_C/PFOR_II"/>
</dbReference>
<dbReference type="InterPro" id="IPR005475">
    <property type="entry name" value="Transketolase-like_Pyr-bd"/>
</dbReference>
<protein>
    <submittedName>
        <fullName evidence="5">Transketolase family protein</fullName>
    </submittedName>
</protein>
<dbReference type="AlphaFoldDB" id="A0A4D7AHQ3"/>
<dbReference type="PANTHER" id="PTHR43825">
    <property type="entry name" value="PYRUVATE DEHYDROGENASE E1 COMPONENT"/>
    <property type="match status" value="1"/>
</dbReference>
<dbReference type="SUPFAM" id="SSF52518">
    <property type="entry name" value="Thiamin diphosphate-binding fold (THDP-binding)"/>
    <property type="match status" value="1"/>
</dbReference>
<evidence type="ECO:0000313" key="5">
    <source>
        <dbReference type="EMBL" id="QCI58299.1"/>
    </source>
</evidence>
<dbReference type="EMBL" id="CP034413">
    <property type="protein sequence ID" value="QCI58299.1"/>
    <property type="molecule type" value="Genomic_DNA"/>
</dbReference>
<sequence>MNVKLIGKHEKDSRACRDGLALTLDEMMAQDKSICYVDCDLMGCINTKRLREHYPDRAFEAGIAEGNAAGVSAGLAATGKKVFFHSFGTFSSRRCYDQIYMSAAYAGLTVHVLGSDAGVTAAFNGGTHMPLEDAAMYLSIPETTVLDPADYDQLASITRQLVNIDKGVTYTRFVRKGIIQVYGEGSEFEIGKGVVLHESDKDQATIITSGIMVDESLKAYEALQAEGISVRVIDMFTWKPLDEELVVKAAKETGAIVTAENHNVTCGLGSVVANCLSRNAPTVQEFVGVQDQFGQVGPQDFLMDEYGLRAANIVAAVKKAIARK</sequence>
<dbReference type="KEGG" id="obj:EIO64_02855"/>
<dbReference type="InterPro" id="IPR033248">
    <property type="entry name" value="Transketolase_C"/>
</dbReference>
<organism evidence="5 6">
    <name type="scientific">Dysosmobacter welbionis</name>
    <dbReference type="NCBI Taxonomy" id="2093857"/>
    <lineage>
        <taxon>Bacteria</taxon>
        <taxon>Bacillati</taxon>
        <taxon>Bacillota</taxon>
        <taxon>Clostridia</taxon>
        <taxon>Eubacteriales</taxon>
        <taxon>Oscillospiraceae</taxon>
        <taxon>Dysosmobacter</taxon>
    </lineage>
</organism>
<evidence type="ECO:0000256" key="2">
    <source>
        <dbReference type="ARBA" id="ARBA00007131"/>
    </source>
</evidence>
<gene>
    <name evidence="5" type="ORF">EIO64_02855</name>
</gene>
<evidence type="ECO:0000256" key="3">
    <source>
        <dbReference type="ARBA" id="ARBA00023052"/>
    </source>
</evidence>
<dbReference type="Proteomes" id="UP000298642">
    <property type="component" value="Chromosome"/>
</dbReference>
<dbReference type="CDD" id="cd07033">
    <property type="entry name" value="TPP_PYR_DXS_TK_like"/>
    <property type="match status" value="1"/>
</dbReference>
<dbReference type="Pfam" id="PF02779">
    <property type="entry name" value="Transket_pyr"/>
    <property type="match status" value="1"/>
</dbReference>
<dbReference type="Gene3D" id="3.40.50.920">
    <property type="match status" value="1"/>
</dbReference>
<name>A0A4D7AHQ3_9FIRM</name>
<dbReference type="Gene3D" id="3.40.50.970">
    <property type="match status" value="1"/>
</dbReference>
<comment type="cofactor">
    <cofactor evidence="1">
        <name>thiamine diphosphate</name>
        <dbReference type="ChEBI" id="CHEBI:58937"/>
    </cofactor>
</comment>
<accession>A0A4D7AHQ3</accession>
<dbReference type="InterPro" id="IPR051157">
    <property type="entry name" value="PDH/Transketolase"/>
</dbReference>
<proteinExistence type="inferred from homology"/>
<dbReference type="FunFam" id="3.40.50.970:FF:000129">
    <property type="entry name" value="Transketolase"/>
    <property type="match status" value="1"/>
</dbReference>
<keyword evidence="6" id="KW-1185">Reference proteome</keyword>
<dbReference type="PANTHER" id="PTHR43825:SF1">
    <property type="entry name" value="TRANSKETOLASE-LIKE PYRIMIDINE-BINDING DOMAIN-CONTAINING PROTEIN"/>
    <property type="match status" value="1"/>
</dbReference>
<dbReference type="RefSeq" id="WP_021750902.1">
    <property type="nucleotide sequence ID" value="NZ_CAUWCU010000028.1"/>
</dbReference>
<dbReference type="SMART" id="SM00861">
    <property type="entry name" value="Transket_pyr"/>
    <property type="match status" value="1"/>
</dbReference>
<feature type="domain" description="Transketolase-like pyrimidine-binding" evidence="4">
    <location>
        <begin position="14"/>
        <end position="181"/>
    </location>
</feature>
<dbReference type="InterPro" id="IPR029061">
    <property type="entry name" value="THDP-binding"/>
</dbReference>
<evidence type="ECO:0000256" key="1">
    <source>
        <dbReference type="ARBA" id="ARBA00001964"/>
    </source>
</evidence>